<gene>
    <name evidence="1" type="ordered locus">Desor_2549</name>
</gene>
<dbReference type="EMBL" id="CP003108">
    <property type="protein sequence ID" value="AET68103.1"/>
    <property type="molecule type" value="Genomic_DNA"/>
</dbReference>
<reference evidence="1 2" key="2">
    <citation type="journal article" date="2012" name="J. Bacteriol.">
        <title>Complete genome sequences of Desulfosporosinus orientis DSM765T, Desulfosporosinus youngiae DSM17734T, Desulfosporosinus meridiei DSM13257T, and Desulfosporosinus acidiphilus DSM22704T.</title>
        <authorList>
            <person name="Pester M."/>
            <person name="Brambilla E."/>
            <person name="Alazard D."/>
            <person name="Rattei T."/>
            <person name="Weinmaier T."/>
            <person name="Han J."/>
            <person name="Lucas S."/>
            <person name="Lapidus A."/>
            <person name="Cheng J.F."/>
            <person name="Goodwin L."/>
            <person name="Pitluck S."/>
            <person name="Peters L."/>
            <person name="Ovchinnikova G."/>
            <person name="Teshima H."/>
            <person name="Detter J.C."/>
            <person name="Han C.S."/>
            <person name="Tapia R."/>
            <person name="Land M.L."/>
            <person name="Hauser L."/>
            <person name="Kyrpides N.C."/>
            <person name="Ivanova N.N."/>
            <person name="Pagani I."/>
            <person name="Huntmann M."/>
            <person name="Wei C.L."/>
            <person name="Davenport K.W."/>
            <person name="Daligault H."/>
            <person name="Chain P.S."/>
            <person name="Chen A."/>
            <person name="Mavromatis K."/>
            <person name="Markowitz V."/>
            <person name="Szeto E."/>
            <person name="Mikhailova N."/>
            <person name="Pati A."/>
            <person name="Wagner M."/>
            <person name="Woyke T."/>
            <person name="Ollivier B."/>
            <person name="Klenk H.P."/>
            <person name="Spring S."/>
            <person name="Loy A."/>
        </authorList>
    </citation>
    <scope>NUCLEOTIDE SEQUENCE [LARGE SCALE GENOMIC DNA]</scope>
    <source>
        <strain evidence="2">ATCC 19365 / DSM 765 / NCIMB 8382 / VKM B-1628</strain>
    </source>
</reference>
<evidence type="ECO:0000313" key="1">
    <source>
        <dbReference type="EMBL" id="AET68103.1"/>
    </source>
</evidence>
<dbReference type="HOGENOM" id="CLU_064457_0_0_9"/>
<proteinExistence type="predicted"/>
<dbReference type="KEGG" id="dor:Desor_2549"/>
<dbReference type="PATRIC" id="fig|768706.3.peg.2560"/>
<dbReference type="OrthoDB" id="4366615at2"/>
<accession>G7W696</accession>
<dbReference type="Proteomes" id="UP000006346">
    <property type="component" value="Chromosome"/>
</dbReference>
<sequence>MGYGGWKPEDWARYSAKKVAGQSTSTIYASRVMTSEFDPKQVAFRESRDSSEHPNSTPIIIGLDVTGSMSLLLQVVAEKLGVLVQEILDRNPVTDPQIMFNAIGDAPAGDSAPFQVTQFESDIRIAEQLTKLYFEKGGGGNGFESYPLAWYFAARHTKIDSFDKQGRKGFLFTMGDDGYPEQLTQREIQRVFGDVVEADIPVAEMLAEVNRKYEVFHLCMAQGGSHRDSDLEKWRELLGERAIRVSDYQRIPEIIVSILEAMRGRSIDSVVNSWDGTTALVVKEALKGLTGITKSKGLIEF</sequence>
<organism evidence="1 2">
    <name type="scientific">Desulfosporosinus orientis (strain ATCC 19365 / DSM 765 / NCIMB 8382 / VKM B-1628 / Singapore I)</name>
    <name type="common">Desulfotomaculum orientis</name>
    <dbReference type="NCBI Taxonomy" id="768706"/>
    <lineage>
        <taxon>Bacteria</taxon>
        <taxon>Bacillati</taxon>
        <taxon>Bacillota</taxon>
        <taxon>Clostridia</taxon>
        <taxon>Eubacteriales</taxon>
        <taxon>Desulfitobacteriaceae</taxon>
        <taxon>Desulfosporosinus</taxon>
    </lineage>
</organism>
<protein>
    <recommendedName>
        <fullName evidence="3">VWA domain-containing protein</fullName>
    </recommendedName>
</protein>
<name>G7W696_DESOD</name>
<dbReference type="AlphaFoldDB" id="G7W696"/>
<dbReference type="STRING" id="768706.Desor_2549"/>
<reference evidence="2" key="1">
    <citation type="submission" date="2011-11" db="EMBL/GenBank/DDBJ databases">
        <title>Complete sequence of Desulfosporosinus orientis DSM 765.</title>
        <authorList>
            <person name="Lucas S."/>
            <person name="Han J."/>
            <person name="Lapidus A."/>
            <person name="Cheng J.-F."/>
            <person name="Goodwin L."/>
            <person name="Pitluck S."/>
            <person name="Peters L."/>
            <person name="Ovchinnikova G."/>
            <person name="Teshima H."/>
            <person name="Detter J.C."/>
            <person name="Han C."/>
            <person name="Tapia R."/>
            <person name="Land M."/>
            <person name="Hauser L."/>
            <person name="Kyrpides N."/>
            <person name="Ivanova N."/>
            <person name="Pagani I."/>
            <person name="Pester M."/>
            <person name="Spring S."/>
            <person name="Ollivier B."/>
            <person name="Rattei T."/>
            <person name="Klenk H.-P."/>
            <person name="Wagner M."/>
            <person name="Loy A."/>
            <person name="Woyke T."/>
        </authorList>
    </citation>
    <scope>NUCLEOTIDE SEQUENCE [LARGE SCALE GENOMIC DNA]</scope>
    <source>
        <strain evidence="2">ATCC 19365 / DSM 765 / NCIMB 8382 / VKM B-1628</strain>
    </source>
</reference>
<evidence type="ECO:0000313" key="2">
    <source>
        <dbReference type="Proteomes" id="UP000006346"/>
    </source>
</evidence>
<dbReference type="eggNOG" id="ENOG502Z9FH">
    <property type="taxonomic scope" value="Bacteria"/>
</dbReference>
<dbReference type="RefSeq" id="WP_014184911.1">
    <property type="nucleotide sequence ID" value="NC_016584.1"/>
</dbReference>
<evidence type="ECO:0008006" key="3">
    <source>
        <dbReference type="Google" id="ProtNLM"/>
    </source>
</evidence>
<keyword evidence="2" id="KW-1185">Reference proteome</keyword>